<proteinExistence type="predicted"/>
<evidence type="ECO:0000256" key="1">
    <source>
        <dbReference type="ARBA" id="ARBA00022723"/>
    </source>
</evidence>
<keyword evidence="4 5" id="KW-0440">LIM domain</keyword>
<reference evidence="8 9" key="1">
    <citation type="journal article" date="2013" name="Genome Biol.">
        <title>Genome of Acanthamoeba castellanii highlights extensive lateral gene transfer and early evolution of tyrosine kinase signaling.</title>
        <authorList>
            <person name="Clarke M."/>
            <person name="Lohan A.J."/>
            <person name="Liu B."/>
            <person name="Lagkouvardos I."/>
            <person name="Roy S."/>
            <person name="Zafar N."/>
            <person name="Bertelli C."/>
            <person name="Schilde C."/>
            <person name="Kianianmomeni A."/>
            <person name="Burglin T.R."/>
            <person name="Frech C."/>
            <person name="Turcotte B."/>
            <person name="Kopec K.O."/>
            <person name="Synnott J.M."/>
            <person name="Choo C."/>
            <person name="Paponov I."/>
            <person name="Finkler A."/>
            <person name="Soon Heng Tan C."/>
            <person name="Hutchins A.P."/>
            <person name="Weinmeier T."/>
            <person name="Rattei T."/>
            <person name="Chu J.S."/>
            <person name="Gimenez G."/>
            <person name="Irimia M."/>
            <person name="Rigden D.J."/>
            <person name="Fitzpatrick D.A."/>
            <person name="Lorenzo-Morales J."/>
            <person name="Bateman A."/>
            <person name="Chiu C.H."/>
            <person name="Tang P."/>
            <person name="Hegemann P."/>
            <person name="Fromm H."/>
            <person name="Raoult D."/>
            <person name="Greub G."/>
            <person name="Miranda-Saavedra D."/>
            <person name="Chen N."/>
            <person name="Nash P."/>
            <person name="Ginger M.L."/>
            <person name="Horn M."/>
            <person name="Schaap P."/>
            <person name="Caler L."/>
            <person name="Loftus B."/>
        </authorList>
    </citation>
    <scope>NUCLEOTIDE SEQUENCE [LARGE SCALE GENOMIC DNA]</scope>
    <source>
        <strain evidence="8 9">Neff</strain>
    </source>
</reference>
<name>L8H7G5_ACACF</name>
<dbReference type="GO" id="GO:0046872">
    <property type="term" value="F:metal ion binding"/>
    <property type="evidence" value="ECO:0007669"/>
    <property type="project" value="UniProtKB-KW"/>
</dbReference>
<feature type="domain" description="LIM zinc-binding" evidence="7">
    <location>
        <begin position="193"/>
        <end position="251"/>
    </location>
</feature>
<dbReference type="RefSeq" id="XP_004367451.1">
    <property type="nucleotide sequence ID" value="XM_004367394.1"/>
</dbReference>
<keyword evidence="1 5" id="KW-0479">Metal-binding</keyword>
<dbReference type="SMART" id="SM00132">
    <property type="entry name" value="LIM"/>
    <property type="match status" value="3"/>
</dbReference>
<evidence type="ECO:0000313" key="8">
    <source>
        <dbReference type="EMBL" id="ELR20426.1"/>
    </source>
</evidence>
<accession>L8H7G5</accession>
<protein>
    <submittedName>
        <fullName evidence="8">LIM domain containing protein</fullName>
    </submittedName>
</protein>
<dbReference type="InterPro" id="IPR001781">
    <property type="entry name" value="Znf_LIM"/>
</dbReference>
<dbReference type="STRING" id="1257118.L8H7G5"/>
<dbReference type="AlphaFoldDB" id="L8H7G5"/>
<keyword evidence="3 5" id="KW-0862">Zinc</keyword>
<evidence type="ECO:0000256" key="6">
    <source>
        <dbReference type="SAM" id="MobiDB-lite"/>
    </source>
</evidence>
<dbReference type="PROSITE" id="PS00478">
    <property type="entry name" value="LIM_DOMAIN_1"/>
    <property type="match status" value="2"/>
</dbReference>
<feature type="region of interest" description="Disordered" evidence="6">
    <location>
        <begin position="31"/>
        <end position="62"/>
    </location>
</feature>
<feature type="domain" description="LIM zinc-binding" evidence="7">
    <location>
        <begin position="113"/>
        <end position="173"/>
    </location>
</feature>
<gene>
    <name evidence="8" type="ORF">ACA1_194980</name>
</gene>
<dbReference type="Pfam" id="PF00412">
    <property type="entry name" value="LIM"/>
    <property type="match status" value="3"/>
</dbReference>
<keyword evidence="2" id="KW-0677">Repeat</keyword>
<organism evidence="8 9">
    <name type="scientific">Acanthamoeba castellanii (strain ATCC 30010 / Neff)</name>
    <dbReference type="NCBI Taxonomy" id="1257118"/>
    <lineage>
        <taxon>Eukaryota</taxon>
        <taxon>Amoebozoa</taxon>
        <taxon>Discosea</taxon>
        <taxon>Longamoebia</taxon>
        <taxon>Centramoebida</taxon>
        <taxon>Acanthamoebidae</taxon>
        <taxon>Acanthamoeba</taxon>
    </lineage>
</organism>
<dbReference type="GeneID" id="14921282"/>
<feature type="compositionally biased region" description="Low complexity" evidence="6">
    <location>
        <begin position="32"/>
        <end position="44"/>
    </location>
</feature>
<dbReference type="VEuPathDB" id="AmoebaDB:ACA1_194980"/>
<evidence type="ECO:0000256" key="3">
    <source>
        <dbReference type="ARBA" id="ARBA00022833"/>
    </source>
</evidence>
<dbReference type="OrthoDB" id="274660at2759"/>
<dbReference type="PANTHER" id="PTHR24205">
    <property type="entry name" value="FOUR AND A HALF LIM DOMAINS PROTEIN"/>
    <property type="match status" value="1"/>
</dbReference>
<evidence type="ECO:0000256" key="2">
    <source>
        <dbReference type="ARBA" id="ARBA00022737"/>
    </source>
</evidence>
<sequence length="309" mass="32017">MNTPGDGDVTCWKCGHHYALQRKFCVQCGSKPTRPGSTPTGSPAPSTPPSPVVAPRNRAGTPFPTNIPIPASTPAPAATPSNSLALTGDYHVVSSGGQDRFYCTEDFIAANSPACAVCAQPITGTGAEDHTGAKYHLNCFACKRCGTPITNKYIVDSQGDLCCGHCHSSSPPGAAGNSSSSSSSSAAGDSSTFRCGVCAGELSGQVVGVGDTRYHKHCFVCPGCKADLTHIPFHLENGQLRCKKCLLTEKGEFCAACGQLIEEGALQAMTKLWHEHCFKCGDCASVIGAGQSYAAKGQTPICASCATKY</sequence>
<evidence type="ECO:0000256" key="5">
    <source>
        <dbReference type="PROSITE-ProRule" id="PRU00125"/>
    </source>
</evidence>
<dbReference type="OMA" id="CYEQQYA"/>
<dbReference type="SUPFAM" id="SSF57716">
    <property type="entry name" value="Glucocorticoid receptor-like (DNA-binding domain)"/>
    <property type="match status" value="2"/>
</dbReference>
<feature type="domain" description="LIM zinc-binding" evidence="7">
    <location>
        <begin position="252"/>
        <end position="309"/>
    </location>
</feature>
<dbReference type="KEGG" id="acan:ACA1_194980"/>
<dbReference type="PANTHER" id="PTHR24205:SF16">
    <property type="entry name" value="GH01042P-RELATED"/>
    <property type="match status" value="1"/>
</dbReference>
<dbReference type="PROSITE" id="PS50023">
    <property type="entry name" value="LIM_DOMAIN_2"/>
    <property type="match status" value="3"/>
</dbReference>
<evidence type="ECO:0000256" key="4">
    <source>
        <dbReference type="ARBA" id="ARBA00023038"/>
    </source>
</evidence>
<dbReference type="Proteomes" id="UP000011083">
    <property type="component" value="Unassembled WGS sequence"/>
</dbReference>
<dbReference type="CDD" id="cd08368">
    <property type="entry name" value="LIM"/>
    <property type="match status" value="3"/>
</dbReference>
<dbReference type="EMBL" id="KB007917">
    <property type="protein sequence ID" value="ELR20426.1"/>
    <property type="molecule type" value="Genomic_DNA"/>
</dbReference>
<keyword evidence="9" id="KW-1185">Reference proteome</keyword>
<evidence type="ECO:0000313" key="9">
    <source>
        <dbReference type="Proteomes" id="UP000011083"/>
    </source>
</evidence>
<dbReference type="Gene3D" id="2.10.110.10">
    <property type="entry name" value="Cysteine Rich Protein"/>
    <property type="match status" value="3"/>
</dbReference>
<evidence type="ECO:0000259" key="7">
    <source>
        <dbReference type="PROSITE" id="PS50023"/>
    </source>
</evidence>